<organism evidence="1 2">
    <name type="scientific">Hymenobacter swuensis DY53</name>
    <dbReference type="NCBI Taxonomy" id="1227739"/>
    <lineage>
        <taxon>Bacteria</taxon>
        <taxon>Pseudomonadati</taxon>
        <taxon>Bacteroidota</taxon>
        <taxon>Cytophagia</taxon>
        <taxon>Cytophagales</taxon>
        <taxon>Hymenobacteraceae</taxon>
        <taxon>Hymenobacter</taxon>
    </lineage>
</organism>
<gene>
    <name evidence="1" type="ORF">Hsw_3676</name>
</gene>
<dbReference type="AlphaFoldDB" id="W8F9E3"/>
<name>W8F9E3_9BACT</name>
<proteinExistence type="predicted"/>
<evidence type="ECO:0000313" key="2">
    <source>
        <dbReference type="Proteomes" id="UP000019423"/>
    </source>
</evidence>
<dbReference type="Proteomes" id="UP000019423">
    <property type="component" value="Chromosome"/>
</dbReference>
<evidence type="ECO:0000313" key="1">
    <source>
        <dbReference type="EMBL" id="AHJ99271.1"/>
    </source>
</evidence>
<reference evidence="1 2" key="1">
    <citation type="submission" date="2014-01" db="EMBL/GenBank/DDBJ databases">
        <title>Complete genome sequence of ionizing-radiation resistance bacterium Hymenobacter swuensis DY53.</title>
        <authorList>
            <person name="Jung J.-H."/>
            <person name="Jeong S.-W."/>
            <person name="Joe M.-H."/>
            <person name="Cho y.-j."/>
            <person name="Kim M.-K."/>
            <person name="Lim S.-Y."/>
        </authorList>
    </citation>
    <scope>NUCLEOTIDE SEQUENCE [LARGE SCALE GENOMIC DNA]</scope>
    <source>
        <strain evidence="1 2">DY53</strain>
    </source>
</reference>
<dbReference type="HOGENOM" id="CLU_3344565_0_0_10"/>
<accession>W8F9E3</accession>
<protein>
    <submittedName>
        <fullName evidence="1">Uncharacterized protein</fullName>
    </submittedName>
</protein>
<sequence length="37" mass="4309">MVFRQKLLTKEKNFAVASESDPGTSRFACKNYFFTVF</sequence>
<dbReference type="PATRIC" id="fig|1227739.3.peg.3833"/>
<dbReference type="STRING" id="1227739.Hsw_3676"/>
<keyword evidence="2" id="KW-1185">Reference proteome</keyword>
<dbReference type="KEGG" id="hsw:Hsw_3676"/>
<dbReference type="EMBL" id="CP007145">
    <property type="protein sequence ID" value="AHJ99271.1"/>
    <property type="molecule type" value="Genomic_DNA"/>
</dbReference>